<organism evidence="2 3">
    <name type="scientific">Reticulomyxa filosa</name>
    <dbReference type="NCBI Taxonomy" id="46433"/>
    <lineage>
        <taxon>Eukaryota</taxon>
        <taxon>Sar</taxon>
        <taxon>Rhizaria</taxon>
        <taxon>Retaria</taxon>
        <taxon>Foraminifera</taxon>
        <taxon>Monothalamids</taxon>
        <taxon>Reticulomyxidae</taxon>
        <taxon>Reticulomyxa</taxon>
    </lineage>
</organism>
<gene>
    <name evidence="2" type="ORF">RFI_03674</name>
</gene>
<sequence length="208" mass="23732">MAEEKINDNGYDHLIRITLIGDNNVGKASILKRFARNEWDAKPVGTSVAELEIKTVKVFDKTIRLHMWSIQKSTSNILNSYLRGDAIGIVYDVTNRDSFKNLHIWFTEVERYARDDAIIVLIGNKCDLVEDRQVSLNEALPYAKLHNISHIETSAKTGAGMIDLFGLFLENSVKTLQQKQNKFKNTINVEVEKQNRELPSTHAKWSCI</sequence>
<dbReference type="SMART" id="SM00175">
    <property type="entry name" value="RAB"/>
    <property type="match status" value="1"/>
</dbReference>
<dbReference type="FunFam" id="3.40.50.300:FF:001447">
    <property type="entry name" value="Ras-related protein Rab-1B"/>
    <property type="match status" value="1"/>
</dbReference>
<keyword evidence="1" id="KW-0547">Nucleotide-binding</keyword>
<reference evidence="2 3" key="1">
    <citation type="journal article" date="2013" name="Curr. Biol.">
        <title>The Genome of the Foraminiferan Reticulomyxa filosa.</title>
        <authorList>
            <person name="Glockner G."/>
            <person name="Hulsmann N."/>
            <person name="Schleicher M."/>
            <person name="Noegel A.A."/>
            <person name="Eichinger L."/>
            <person name="Gallinger C."/>
            <person name="Pawlowski J."/>
            <person name="Sierra R."/>
            <person name="Euteneuer U."/>
            <person name="Pillet L."/>
            <person name="Moustafa A."/>
            <person name="Platzer M."/>
            <person name="Groth M."/>
            <person name="Szafranski K."/>
            <person name="Schliwa M."/>
        </authorList>
    </citation>
    <scope>NUCLEOTIDE SEQUENCE [LARGE SCALE GENOMIC DNA]</scope>
</reference>
<dbReference type="SUPFAM" id="SSF52540">
    <property type="entry name" value="P-loop containing nucleoside triphosphate hydrolases"/>
    <property type="match status" value="1"/>
</dbReference>
<dbReference type="InterPro" id="IPR005225">
    <property type="entry name" value="Small_GTP-bd"/>
</dbReference>
<dbReference type="PROSITE" id="PS51421">
    <property type="entry name" value="RAS"/>
    <property type="match status" value="1"/>
</dbReference>
<dbReference type="InterPro" id="IPR027417">
    <property type="entry name" value="P-loop_NTPase"/>
</dbReference>
<dbReference type="PRINTS" id="PR00449">
    <property type="entry name" value="RASTRNSFRMNG"/>
</dbReference>
<dbReference type="PANTHER" id="PTHR47978">
    <property type="match status" value="1"/>
</dbReference>
<dbReference type="NCBIfam" id="TIGR00231">
    <property type="entry name" value="small_GTP"/>
    <property type="match status" value="1"/>
</dbReference>
<dbReference type="OrthoDB" id="26525at2759"/>
<evidence type="ECO:0000313" key="2">
    <source>
        <dbReference type="EMBL" id="ETO33432.1"/>
    </source>
</evidence>
<dbReference type="Pfam" id="PF00071">
    <property type="entry name" value="Ras"/>
    <property type="match status" value="1"/>
</dbReference>
<dbReference type="EMBL" id="ASPP01003398">
    <property type="protein sequence ID" value="ETO33432.1"/>
    <property type="molecule type" value="Genomic_DNA"/>
</dbReference>
<dbReference type="InterPro" id="IPR001806">
    <property type="entry name" value="Small_GTPase"/>
</dbReference>
<protein>
    <submittedName>
        <fullName evidence="2">Small GTPase Rab1A</fullName>
    </submittedName>
</protein>
<dbReference type="GO" id="GO:0005525">
    <property type="term" value="F:GTP binding"/>
    <property type="evidence" value="ECO:0007669"/>
    <property type="project" value="InterPro"/>
</dbReference>
<evidence type="ECO:0000313" key="3">
    <source>
        <dbReference type="Proteomes" id="UP000023152"/>
    </source>
</evidence>
<name>X6P726_RETFI</name>
<dbReference type="CDD" id="cd00154">
    <property type="entry name" value="Rab"/>
    <property type="match status" value="1"/>
</dbReference>
<dbReference type="PROSITE" id="PS51419">
    <property type="entry name" value="RAB"/>
    <property type="match status" value="1"/>
</dbReference>
<dbReference type="SMART" id="SM00174">
    <property type="entry name" value="RHO"/>
    <property type="match status" value="1"/>
</dbReference>
<dbReference type="Gene3D" id="3.40.50.300">
    <property type="entry name" value="P-loop containing nucleotide triphosphate hydrolases"/>
    <property type="match status" value="1"/>
</dbReference>
<dbReference type="SMART" id="SM00173">
    <property type="entry name" value="RAS"/>
    <property type="match status" value="1"/>
</dbReference>
<evidence type="ECO:0000256" key="1">
    <source>
        <dbReference type="ARBA" id="ARBA00022741"/>
    </source>
</evidence>
<accession>X6P726</accession>
<proteinExistence type="predicted"/>
<comment type="caution">
    <text evidence="2">The sequence shown here is derived from an EMBL/GenBank/DDBJ whole genome shotgun (WGS) entry which is preliminary data.</text>
</comment>
<dbReference type="Proteomes" id="UP000023152">
    <property type="component" value="Unassembled WGS sequence"/>
</dbReference>
<dbReference type="GO" id="GO:0003924">
    <property type="term" value="F:GTPase activity"/>
    <property type="evidence" value="ECO:0007669"/>
    <property type="project" value="InterPro"/>
</dbReference>
<dbReference type="AlphaFoldDB" id="X6P726"/>
<keyword evidence="3" id="KW-1185">Reference proteome</keyword>